<feature type="transmembrane region" description="Helical" evidence="1">
    <location>
        <begin position="82"/>
        <end position="102"/>
    </location>
</feature>
<dbReference type="Gene3D" id="3.20.20.140">
    <property type="entry name" value="Metal-dependent hydrolases"/>
    <property type="match status" value="1"/>
</dbReference>
<keyword evidence="3" id="KW-1185">Reference proteome</keyword>
<name>A0A8W8LTX8_MAGGI</name>
<proteinExistence type="predicted"/>
<evidence type="ECO:0000313" key="3">
    <source>
        <dbReference type="Proteomes" id="UP000005408"/>
    </source>
</evidence>
<reference evidence="2" key="1">
    <citation type="submission" date="2022-08" db="UniProtKB">
        <authorList>
            <consortium name="EnsemblMetazoa"/>
        </authorList>
    </citation>
    <scope>IDENTIFICATION</scope>
    <source>
        <strain evidence="2">05x7-T-G4-1.051#20</strain>
    </source>
</reference>
<protein>
    <submittedName>
        <fullName evidence="2">Uncharacterized protein</fullName>
    </submittedName>
</protein>
<organism evidence="2 3">
    <name type="scientific">Magallana gigas</name>
    <name type="common">Pacific oyster</name>
    <name type="synonym">Crassostrea gigas</name>
    <dbReference type="NCBI Taxonomy" id="29159"/>
    <lineage>
        <taxon>Eukaryota</taxon>
        <taxon>Metazoa</taxon>
        <taxon>Spiralia</taxon>
        <taxon>Lophotrochozoa</taxon>
        <taxon>Mollusca</taxon>
        <taxon>Bivalvia</taxon>
        <taxon>Autobranchia</taxon>
        <taxon>Pteriomorphia</taxon>
        <taxon>Ostreida</taxon>
        <taxon>Ostreoidea</taxon>
        <taxon>Ostreidae</taxon>
        <taxon>Magallana</taxon>
    </lineage>
</organism>
<dbReference type="AlphaFoldDB" id="A0A8W8LTX8"/>
<evidence type="ECO:0000256" key="1">
    <source>
        <dbReference type="SAM" id="Phobius"/>
    </source>
</evidence>
<sequence>MTNYSNVYFGFTGAVENFGTAQIAGRQSIPMNRILLETDTPYMQPGVVKIQPMYFLKESSKSSPNPHNETKFNHSKDFDIDGTHLAILAILVAILWASYRIHKWIKKTAEKKVTVLSTYAHEEHKEVFGSFVENELQLDLKWVYSKSELKRKSKYVLLCKLESRLPEDVECILKHLGIKTEEVYEYEILVVAMRKTDNGRQDTLWSSIGSEDHPLHRLPVTTVFYYRNFTVNCYANEKAKRDIKSFLS</sequence>
<keyword evidence="1" id="KW-0812">Transmembrane</keyword>
<accession>A0A8W8LTX8</accession>
<keyword evidence="1" id="KW-1133">Transmembrane helix</keyword>
<dbReference type="EnsemblMetazoa" id="G30030.1">
    <property type="protein sequence ID" value="G30030.1:cds"/>
    <property type="gene ID" value="G30030"/>
</dbReference>
<evidence type="ECO:0000313" key="2">
    <source>
        <dbReference type="EnsemblMetazoa" id="G30030.1:cds"/>
    </source>
</evidence>
<dbReference type="Proteomes" id="UP000005408">
    <property type="component" value="Unassembled WGS sequence"/>
</dbReference>
<keyword evidence="1" id="KW-0472">Membrane</keyword>